<dbReference type="Proteomes" id="UP000469545">
    <property type="component" value="Unassembled WGS sequence"/>
</dbReference>
<name>A0A6N9UQ87_9ACTN</name>
<dbReference type="AlphaFoldDB" id="A0A6N9UQ87"/>
<protein>
    <recommendedName>
        <fullName evidence="1">YxiG-like domain-containing protein</fullName>
    </recommendedName>
</protein>
<organism evidence="2 3">
    <name type="scientific">Streptomyces coelicoflavus</name>
    <dbReference type="NCBI Taxonomy" id="285562"/>
    <lineage>
        <taxon>Bacteria</taxon>
        <taxon>Bacillati</taxon>
        <taxon>Actinomycetota</taxon>
        <taxon>Actinomycetes</taxon>
        <taxon>Kitasatosporales</taxon>
        <taxon>Streptomycetaceae</taxon>
        <taxon>Streptomyces</taxon>
    </lineage>
</organism>
<feature type="domain" description="YxiG-like" evidence="1">
    <location>
        <begin position="2"/>
        <end position="157"/>
    </location>
</feature>
<gene>
    <name evidence="2" type="ORF">G3I46_19720</name>
</gene>
<dbReference type="RefSeq" id="WP_087788212.1">
    <property type="nucleotide sequence ID" value="NZ_JAAGMB010000445.1"/>
</dbReference>
<reference evidence="2 3" key="1">
    <citation type="submission" date="2020-01" db="EMBL/GenBank/DDBJ databases">
        <title>Insect and environment-associated Actinomycetes.</title>
        <authorList>
            <person name="Currrie C."/>
            <person name="Chevrette M."/>
            <person name="Carlson C."/>
            <person name="Stubbendieck R."/>
            <person name="Wendt-Pienkowski E."/>
        </authorList>
    </citation>
    <scope>NUCLEOTIDE SEQUENCE [LARGE SCALE GENOMIC DNA]</scope>
    <source>
        <strain evidence="2 3">SID14172</strain>
    </source>
</reference>
<dbReference type="InterPro" id="IPR058188">
    <property type="entry name" value="YxiG-like"/>
</dbReference>
<evidence type="ECO:0000259" key="1">
    <source>
        <dbReference type="Pfam" id="PF24712"/>
    </source>
</evidence>
<dbReference type="Pfam" id="PF24712">
    <property type="entry name" value="YxiG_2"/>
    <property type="match status" value="1"/>
</dbReference>
<evidence type="ECO:0000313" key="2">
    <source>
        <dbReference type="EMBL" id="NEB18716.1"/>
    </source>
</evidence>
<comment type="caution">
    <text evidence="2">The sequence shown here is derived from an EMBL/GenBank/DDBJ whole genome shotgun (WGS) entry which is preliminary data.</text>
</comment>
<dbReference type="EMBL" id="JAAGMB010000445">
    <property type="protein sequence ID" value="NEB18716.1"/>
    <property type="molecule type" value="Genomic_DNA"/>
</dbReference>
<sequence length="158" mass="17900">MDTALLEQMLDETFDHAVVHHGYTNYMRDYEVFIYATAAPSTGIASAYRRYLFRYCVEARCETSVPAEIWQASLDDRLLDHETADPDLGGYVWGVKCHCMYPGAELLPESEAARRWSKAVGIDFHEVRIETNAHNLTLIFSDLQVSEVPAGYAPFVTD</sequence>
<proteinExistence type="predicted"/>
<keyword evidence="3" id="KW-1185">Reference proteome</keyword>
<evidence type="ECO:0000313" key="3">
    <source>
        <dbReference type="Proteomes" id="UP000469545"/>
    </source>
</evidence>
<accession>A0A6N9UQ87</accession>